<dbReference type="InterPro" id="IPR027417">
    <property type="entry name" value="P-loop_NTPase"/>
</dbReference>
<reference evidence="6 7" key="1">
    <citation type="journal article" date="2020" name="IScience">
        <title>Genome Sequencing of the Endangered Kingdonia uniflora (Circaeasteraceae, Ranunculales) Reveals Potential Mechanisms of Evolutionary Specialization.</title>
        <authorList>
            <person name="Sun Y."/>
            <person name="Deng T."/>
            <person name="Zhang A."/>
            <person name="Moore M.J."/>
            <person name="Landis J.B."/>
            <person name="Lin N."/>
            <person name="Zhang H."/>
            <person name="Zhang X."/>
            <person name="Huang J."/>
            <person name="Zhang X."/>
            <person name="Sun H."/>
            <person name="Wang H."/>
        </authorList>
    </citation>
    <scope>NUCLEOTIDE SEQUENCE [LARGE SCALE GENOMIC DNA]</scope>
    <source>
        <strain evidence="6">TB1705</strain>
        <tissue evidence="6">Leaf</tissue>
    </source>
</reference>
<dbReference type="GO" id="GO:0005524">
    <property type="term" value="F:ATP binding"/>
    <property type="evidence" value="ECO:0007669"/>
    <property type="project" value="InterPro"/>
</dbReference>
<keyword evidence="4" id="KW-0472">Membrane</keyword>
<keyword evidence="7" id="KW-1185">Reference proteome</keyword>
<evidence type="ECO:0000256" key="5">
    <source>
        <dbReference type="SAM" id="MobiDB-lite"/>
    </source>
</evidence>
<dbReference type="InterPro" id="IPR036640">
    <property type="entry name" value="ABC1_TM_sf"/>
</dbReference>
<dbReference type="PANTHER" id="PTHR24221">
    <property type="entry name" value="ATP-BINDING CASSETTE SUB-FAMILY B"/>
    <property type="match status" value="1"/>
</dbReference>
<evidence type="ECO:0000313" key="7">
    <source>
        <dbReference type="Proteomes" id="UP000541444"/>
    </source>
</evidence>
<proteinExistence type="predicted"/>
<evidence type="ECO:0000313" key="6">
    <source>
        <dbReference type="EMBL" id="KAF6152173.1"/>
    </source>
</evidence>
<evidence type="ECO:0000256" key="4">
    <source>
        <dbReference type="ARBA" id="ARBA00023136"/>
    </source>
</evidence>
<organism evidence="6 7">
    <name type="scientific">Kingdonia uniflora</name>
    <dbReference type="NCBI Taxonomy" id="39325"/>
    <lineage>
        <taxon>Eukaryota</taxon>
        <taxon>Viridiplantae</taxon>
        <taxon>Streptophyta</taxon>
        <taxon>Embryophyta</taxon>
        <taxon>Tracheophyta</taxon>
        <taxon>Spermatophyta</taxon>
        <taxon>Magnoliopsida</taxon>
        <taxon>Ranunculales</taxon>
        <taxon>Circaeasteraceae</taxon>
        <taxon>Kingdonia</taxon>
    </lineage>
</organism>
<dbReference type="InterPro" id="IPR039421">
    <property type="entry name" value="Type_1_exporter"/>
</dbReference>
<name>A0A7J7MBA5_9MAGN</name>
<sequence length="127" mass="13845">MRLDPSCSVGRVTRIDSQQQEGKEAEEKLNEHVELCIVHFAYPSRPDIIIFKGFTLSIEPGTTLFDGTIRENIAYGGGGERVDEDEIVNAARAANAHDFIEGLNDGYGTPCGDRGVQLSGGQKHVLQ</sequence>
<dbReference type="Gene3D" id="3.40.50.300">
    <property type="entry name" value="P-loop containing nucleotide triphosphate hydrolases"/>
    <property type="match status" value="2"/>
</dbReference>
<dbReference type="GO" id="GO:0042626">
    <property type="term" value="F:ATPase-coupled transmembrane transporter activity"/>
    <property type="evidence" value="ECO:0007669"/>
    <property type="project" value="TreeGrafter"/>
</dbReference>
<dbReference type="AlphaFoldDB" id="A0A7J7MBA5"/>
<keyword evidence="3" id="KW-1133">Transmembrane helix</keyword>
<dbReference type="OrthoDB" id="6500128at2759"/>
<dbReference type="EMBL" id="JACGCM010001652">
    <property type="protein sequence ID" value="KAF6152173.1"/>
    <property type="molecule type" value="Genomic_DNA"/>
</dbReference>
<comment type="subcellular location">
    <subcellularLocation>
        <location evidence="1">Membrane</location>
        <topology evidence="1">Multi-pass membrane protein</topology>
    </subcellularLocation>
</comment>
<dbReference type="SUPFAM" id="SSF52540">
    <property type="entry name" value="P-loop containing nucleoside triphosphate hydrolases"/>
    <property type="match status" value="1"/>
</dbReference>
<comment type="caution">
    <text evidence="6">The sequence shown here is derived from an EMBL/GenBank/DDBJ whole genome shotgun (WGS) entry which is preliminary data.</text>
</comment>
<evidence type="ECO:0008006" key="8">
    <source>
        <dbReference type="Google" id="ProtNLM"/>
    </source>
</evidence>
<accession>A0A7J7MBA5</accession>
<keyword evidence="2" id="KW-0812">Transmembrane</keyword>
<dbReference type="GO" id="GO:0016020">
    <property type="term" value="C:membrane"/>
    <property type="evidence" value="ECO:0007669"/>
    <property type="project" value="UniProtKB-SubCell"/>
</dbReference>
<feature type="region of interest" description="Disordered" evidence="5">
    <location>
        <begin position="1"/>
        <end position="26"/>
    </location>
</feature>
<evidence type="ECO:0000256" key="2">
    <source>
        <dbReference type="ARBA" id="ARBA00022692"/>
    </source>
</evidence>
<evidence type="ECO:0000256" key="1">
    <source>
        <dbReference type="ARBA" id="ARBA00004141"/>
    </source>
</evidence>
<protein>
    <recommendedName>
        <fullName evidence="8">ABC transporter domain-containing protein</fullName>
    </recommendedName>
</protein>
<evidence type="ECO:0000256" key="3">
    <source>
        <dbReference type="ARBA" id="ARBA00022989"/>
    </source>
</evidence>
<dbReference type="Proteomes" id="UP000541444">
    <property type="component" value="Unassembled WGS sequence"/>
</dbReference>
<dbReference type="Gene3D" id="1.20.1560.10">
    <property type="entry name" value="ABC transporter type 1, transmembrane domain"/>
    <property type="match status" value="1"/>
</dbReference>
<dbReference type="PANTHER" id="PTHR24221:SF528">
    <property type="entry name" value="ABC TRANSPORTER B FAMILY MEMBER 15"/>
    <property type="match status" value="1"/>
</dbReference>
<gene>
    <name evidence="6" type="ORF">GIB67_019395</name>
</gene>